<dbReference type="AlphaFoldDB" id="A0A1D1ZF54"/>
<accession>A0A1D1ZF54</accession>
<dbReference type="EMBL" id="GDJX01002342">
    <property type="protein sequence ID" value="JAT65594.1"/>
    <property type="molecule type" value="Transcribed_RNA"/>
</dbReference>
<name>A0A1D1ZF54_9ARAE</name>
<evidence type="ECO:0000256" key="1">
    <source>
        <dbReference type="SAM" id="SignalP"/>
    </source>
</evidence>
<sequence length="130" mass="13745">MKMATAPPKPLLQLCLLLAALVLLSSDTTHAVEEHQTEGDAADDSKLVCPKGCLVWVRGVCTACRHFPPPQDDAAATAESDTAAGDAVVEGKGSCGCCLWIHLRGSPRCLRYCCRDVKEAPARVEGATKP</sequence>
<feature type="chain" id="PRO_5008900947" evidence="1">
    <location>
        <begin position="32"/>
        <end position="130"/>
    </location>
</feature>
<gene>
    <name evidence="2" type="primary">ilvD_7</name>
    <name evidence="2" type="ORF">g.26444</name>
</gene>
<proteinExistence type="predicted"/>
<protein>
    <submittedName>
        <fullName evidence="2">Dihydroxy-acid dehydratase</fullName>
    </submittedName>
</protein>
<reference evidence="2" key="1">
    <citation type="submission" date="2015-07" db="EMBL/GenBank/DDBJ databases">
        <title>Transcriptome Assembly of Anthurium amnicola.</title>
        <authorList>
            <person name="Suzuki J."/>
        </authorList>
    </citation>
    <scope>NUCLEOTIDE SEQUENCE</scope>
</reference>
<evidence type="ECO:0000313" key="2">
    <source>
        <dbReference type="EMBL" id="JAT65594.1"/>
    </source>
</evidence>
<keyword evidence="1" id="KW-0732">Signal</keyword>
<feature type="signal peptide" evidence="1">
    <location>
        <begin position="1"/>
        <end position="31"/>
    </location>
</feature>
<organism evidence="2">
    <name type="scientific">Anthurium amnicola</name>
    <dbReference type="NCBI Taxonomy" id="1678845"/>
    <lineage>
        <taxon>Eukaryota</taxon>
        <taxon>Viridiplantae</taxon>
        <taxon>Streptophyta</taxon>
        <taxon>Embryophyta</taxon>
        <taxon>Tracheophyta</taxon>
        <taxon>Spermatophyta</taxon>
        <taxon>Magnoliopsida</taxon>
        <taxon>Liliopsida</taxon>
        <taxon>Araceae</taxon>
        <taxon>Pothoideae</taxon>
        <taxon>Potheae</taxon>
        <taxon>Anthurium</taxon>
    </lineage>
</organism>